<dbReference type="Proteomes" id="UP000657075">
    <property type="component" value="Unassembled WGS sequence"/>
</dbReference>
<dbReference type="EMBL" id="BMNM01000011">
    <property type="protein sequence ID" value="GGI84307.1"/>
    <property type="molecule type" value="Genomic_DNA"/>
</dbReference>
<gene>
    <name evidence="2" type="ORF">GCM10007112_21550</name>
    <name evidence="1" type="ORF">Vsou_17950</name>
</gene>
<keyword evidence="4" id="KW-1185">Reference proteome</keyword>
<evidence type="ECO:0000313" key="1">
    <source>
        <dbReference type="EMBL" id="BDR92702.1"/>
    </source>
</evidence>
<evidence type="ECO:0000313" key="4">
    <source>
        <dbReference type="Proteomes" id="UP001060771"/>
    </source>
</evidence>
<organism evidence="2 3">
    <name type="scientific">Vulcanisaeta souniana JCM 11219</name>
    <dbReference type="NCBI Taxonomy" id="1293586"/>
    <lineage>
        <taxon>Archaea</taxon>
        <taxon>Thermoproteota</taxon>
        <taxon>Thermoprotei</taxon>
        <taxon>Thermoproteales</taxon>
        <taxon>Thermoproteaceae</taxon>
        <taxon>Vulcanisaeta</taxon>
    </lineage>
</organism>
<evidence type="ECO:0000313" key="2">
    <source>
        <dbReference type="EMBL" id="GGI84307.1"/>
    </source>
</evidence>
<accession>A0A830EA80</accession>
<evidence type="ECO:0000313" key="3">
    <source>
        <dbReference type="Proteomes" id="UP000657075"/>
    </source>
</evidence>
<dbReference type="Gene3D" id="3.90.25.10">
    <property type="entry name" value="UDP-galactose 4-epimerase, domain 1"/>
    <property type="match status" value="1"/>
</dbReference>
<reference evidence="1" key="4">
    <citation type="journal article" date="2023" name="Microbiol. Resour. Announc.">
        <title>Complete Genome Sequence of Vulcanisaeta souniana Strain IC-059, a Hyperthermophilic Archaeon Isolated from Hot Spring Water in Japan.</title>
        <authorList>
            <person name="Kato S."/>
            <person name="Itoh T."/>
            <person name="Wu L."/>
            <person name="Ma J."/>
            <person name="Ohkuma M."/>
        </authorList>
    </citation>
    <scope>NUCLEOTIDE SEQUENCE</scope>
    <source>
        <strain evidence="1">JCM 11219</strain>
    </source>
</reference>
<protein>
    <submittedName>
        <fullName evidence="2">Uncharacterized protein</fullName>
    </submittedName>
</protein>
<dbReference type="Proteomes" id="UP001060771">
    <property type="component" value="Chromosome"/>
</dbReference>
<dbReference type="AlphaFoldDB" id="A0A830EA80"/>
<reference evidence="4" key="3">
    <citation type="submission" date="2022-09" db="EMBL/GenBank/DDBJ databases">
        <title>Complete genome sequence of Vulcanisaeta souniana.</title>
        <authorList>
            <person name="Kato S."/>
            <person name="Itoh T."/>
            <person name="Ohkuma M."/>
        </authorList>
    </citation>
    <scope>NUCLEOTIDE SEQUENCE [LARGE SCALE GENOMIC DNA]</scope>
    <source>
        <strain evidence="4">JCM 11219</strain>
    </source>
</reference>
<proteinExistence type="predicted"/>
<name>A0A830EA80_9CREN</name>
<sequence>MASSRLNVATMFSSKCILGFVVLTLTSGFAAKWKIALKIGRLKELDFKPRHSSIDAVRLTVRELAKEVLT</sequence>
<dbReference type="EMBL" id="AP026830">
    <property type="protein sequence ID" value="BDR92702.1"/>
    <property type="molecule type" value="Genomic_DNA"/>
</dbReference>
<reference evidence="2" key="2">
    <citation type="submission" date="2020-09" db="EMBL/GenBank/DDBJ databases">
        <authorList>
            <person name="Sun Q."/>
            <person name="Ohkuma M."/>
        </authorList>
    </citation>
    <scope>NUCLEOTIDE SEQUENCE</scope>
    <source>
        <strain evidence="2">JCM 11219</strain>
    </source>
</reference>
<reference evidence="2" key="1">
    <citation type="journal article" date="2014" name="Int. J. Syst. Evol. Microbiol.">
        <title>Complete genome sequence of Corynebacterium casei LMG S-19264T (=DSM 44701T), isolated from a smear-ripened cheese.</title>
        <authorList>
            <consortium name="US DOE Joint Genome Institute (JGI-PGF)"/>
            <person name="Walter F."/>
            <person name="Albersmeier A."/>
            <person name="Kalinowski J."/>
            <person name="Ruckert C."/>
        </authorList>
    </citation>
    <scope>NUCLEOTIDE SEQUENCE</scope>
    <source>
        <strain evidence="2">JCM 11219</strain>
    </source>
</reference>